<evidence type="ECO:0000313" key="2">
    <source>
        <dbReference type="Proteomes" id="UP000009169"/>
    </source>
</evidence>
<gene>
    <name evidence="1" type="ORF">TEQG_02327</name>
</gene>
<organism evidence="1 2">
    <name type="scientific">Trichophyton equinum (strain ATCC MYA-4606 / CBS 127.97)</name>
    <name type="common">Horse ringworm fungus</name>
    <dbReference type="NCBI Taxonomy" id="559882"/>
    <lineage>
        <taxon>Eukaryota</taxon>
        <taxon>Fungi</taxon>
        <taxon>Dikarya</taxon>
        <taxon>Ascomycota</taxon>
        <taxon>Pezizomycotina</taxon>
        <taxon>Eurotiomycetes</taxon>
        <taxon>Eurotiomycetidae</taxon>
        <taxon>Onygenales</taxon>
        <taxon>Arthrodermataceae</taxon>
        <taxon>Trichophyton</taxon>
    </lineage>
</organism>
<sequence>MTVAFFQAPAPTLEVSTSRINKQTKIHFPHLPAQVISGVYLKNTTVYMTTFGPEGQGQAKDSIC</sequence>
<evidence type="ECO:0000313" key="1">
    <source>
        <dbReference type="EMBL" id="EGE03293.1"/>
    </source>
</evidence>
<dbReference type="EMBL" id="DS995726">
    <property type="protein sequence ID" value="EGE03293.1"/>
    <property type="molecule type" value="Genomic_DNA"/>
</dbReference>
<reference evidence="2" key="1">
    <citation type="journal article" date="2012" name="MBio">
        <title>Comparative genome analysis of Trichophyton rubrum and related dermatophytes reveals candidate genes involved in infection.</title>
        <authorList>
            <person name="Martinez D.A."/>
            <person name="Oliver B.G."/>
            <person name="Graeser Y."/>
            <person name="Goldberg J.M."/>
            <person name="Li W."/>
            <person name="Martinez-Rossi N.M."/>
            <person name="Monod M."/>
            <person name="Shelest E."/>
            <person name="Barton R.C."/>
            <person name="Birch E."/>
            <person name="Brakhage A.A."/>
            <person name="Chen Z."/>
            <person name="Gurr S.J."/>
            <person name="Heiman D."/>
            <person name="Heitman J."/>
            <person name="Kosti I."/>
            <person name="Rossi A."/>
            <person name="Saif S."/>
            <person name="Samalova M."/>
            <person name="Saunders C.W."/>
            <person name="Shea T."/>
            <person name="Summerbell R.C."/>
            <person name="Xu J."/>
            <person name="Young S."/>
            <person name="Zeng Q."/>
            <person name="Birren B.W."/>
            <person name="Cuomo C.A."/>
            <person name="White T.C."/>
        </authorList>
    </citation>
    <scope>NUCLEOTIDE SEQUENCE [LARGE SCALE GENOMIC DNA]</scope>
    <source>
        <strain evidence="2">ATCC MYA-4606 / CBS 127.97</strain>
    </source>
</reference>
<dbReference type="Proteomes" id="UP000009169">
    <property type="component" value="Unassembled WGS sequence"/>
</dbReference>
<keyword evidence="2" id="KW-1185">Reference proteome</keyword>
<accession>F2PN25</accession>
<protein>
    <submittedName>
        <fullName evidence="1">Uncharacterized protein</fullName>
    </submittedName>
</protein>
<dbReference type="AlphaFoldDB" id="F2PN25"/>
<dbReference type="VEuPathDB" id="FungiDB:TEQG_02327"/>
<proteinExistence type="predicted"/>
<dbReference type="HOGENOM" id="CLU_2869247_0_0_1"/>
<name>F2PN25_TRIEC</name>